<dbReference type="InterPro" id="IPR017888">
    <property type="entry name" value="CYC/TB1_R_domain"/>
</dbReference>
<dbReference type="GO" id="GO:0043565">
    <property type="term" value="F:sequence-specific DNA binding"/>
    <property type="evidence" value="ECO:0007669"/>
    <property type="project" value="TreeGrafter"/>
</dbReference>
<dbReference type="Pfam" id="PF03634">
    <property type="entry name" value="TCP"/>
    <property type="match status" value="1"/>
</dbReference>
<evidence type="ECO:0000256" key="6">
    <source>
        <dbReference type="SAM" id="MobiDB-lite"/>
    </source>
</evidence>
<dbReference type="AlphaFoldDB" id="G0Y2M1"/>
<feature type="compositionally biased region" description="Basic and acidic residues" evidence="6">
    <location>
        <begin position="78"/>
        <end position="87"/>
    </location>
</feature>
<comment type="subcellular location">
    <subcellularLocation>
        <location evidence="1">Nucleus</location>
    </subcellularLocation>
</comment>
<keyword evidence="4" id="KW-0804">Transcription</keyword>
<feature type="domain" description="R" evidence="8">
    <location>
        <begin position="99"/>
        <end position="116"/>
    </location>
</feature>
<dbReference type="GO" id="GO:0005634">
    <property type="term" value="C:nucleus"/>
    <property type="evidence" value="ECO:0007669"/>
    <property type="project" value="UniProtKB-SubCell"/>
</dbReference>
<dbReference type="PROSITE" id="PS51369">
    <property type="entry name" value="TCP"/>
    <property type="match status" value="1"/>
</dbReference>
<reference evidence="9" key="1">
    <citation type="journal article" date="2013" name="PLoS ONE">
        <title>Combining Phylogenetic and Syntenic Analyses for Understanding the Evolution of TCP ECE Genes in Eudicots.</title>
        <authorList>
            <person name="Citerne H.L."/>
            <person name="Le Guilloux M."/>
            <person name="Sannier J."/>
            <person name="Nadot S."/>
            <person name="Damerval C."/>
        </authorList>
    </citation>
    <scope>NUCLEOTIDE SEQUENCE</scope>
</reference>
<sequence>KRDRHSKIVTAQGIRDRRMRLSLDVAPEFFGLQDLLGDDKPSKTIRWLLNQCKGAIMEFSRAKELPRKQNCRNVTEKKALANNESKRERRKTKFHHIGRESREKARARARERTIEKKRGRRSEYRAEERPQKRMYLSPSESGEKSAISHGHYQMKSSLAVVAEVEEPNFHLLEFQGPIQNIAGDHVLTTSKSGASSMFSYQHDIAILQGLIASTSTSTSTSTTNGNHVPSFFENWDID</sequence>
<feature type="region of interest" description="Disordered" evidence="6">
    <location>
        <begin position="78"/>
        <end position="149"/>
    </location>
</feature>
<dbReference type="GO" id="GO:0003700">
    <property type="term" value="F:DNA-binding transcription factor activity"/>
    <property type="evidence" value="ECO:0007669"/>
    <property type="project" value="InterPro"/>
</dbReference>
<dbReference type="EMBL" id="HQ599287">
    <property type="protein sequence ID" value="AEJ73228.1"/>
    <property type="molecule type" value="Genomic_DNA"/>
</dbReference>
<keyword evidence="2" id="KW-0805">Transcription regulation</keyword>
<dbReference type="PANTHER" id="PTHR31072:SF226">
    <property type="entry name" value="TRANSCRIPTION FACTOR TCP18"/>
    <property type="match status" value="1"/>
</dbReference>
<keyword evidence="5" id="KW-0539">Nucleus</keyword>
<dbReference type="PROSITE" id="PS51370">
    <property type="entry name" value="R"/>
    <property type="match status" value="1"/>
</dbReference>
<evidence type="ECO:0000313" key="9">
    <source>
        <dbReference type="EMBL" id="AEJ73228.1"/>
    </source>
</evidence>
<evidence type="ECO:0000256" key="1">
    <source>
        <dbReference type="ARBA" id="ARBA00004123"/>
    </source>
</evidence>
<name>G0Y2M1_9MAGN</name>
<evidence type="ECO:0000256" key="4">
    <source>
        <dbReference type="ARBA" id="ARBA00023163"/>
    </source>
</evidence>
<dbReference type="PANTHER" id="PTHR31072">
    <property type="entry name" value="TRANSCRIPTION FACTOR TCP4-RELATED"/>
    <property type="match status" value="1"/>
</dbReference>
<evidence type="ECO:0000256" key="5">
    <source>
        <dbReference type="ARBA" id="ARBA00023242"/>
    </source>
</evidence>
<accession>G0Y2M1</accession>
<dbReference type="GO" id="GO:2000032">
    <property type="term" value="P:regulation of secondary shoot formation"/>
    <property type="evidence" value="ECO:0007669"/>
    <property type="project" value="TreeGrafter"/>
</dbReference>
<feature type="domain" description="TCP" evidence="7">
    <location>
        <begin position="1"/>
        <end position="59"/>
    </location>
</feature>
<evidence type="ECO:0000256" key="3">
    <source>
        <dbReference type="ARBA" id="ARBA00023125"/>
    </source>
</evidence>
<feature type="compositionally biased region" description="Basic and acidic residues" evidence="6">
    <location>
        <begin position="97"/>
        <end position="131"/>
    </location>
</feature>
<evidence type="ECO:0000259" key="7">
    <source>
        <dbReference type="PROSITE" id="PS51369"/>
    </source>
</evidence>
<dbReference type="InterPro" id="IPR005333">
    <property type="entry name" value="Transcription_factor_TCP"/>
</dbReference>
<organism evidence="9">
    <name type="scientific">Leucospermum cordifolium</name>
    <dbReference type="NCBI Taxonomy" id="206269"/>
    <lineage>
        <taxon>Eukaryota</taxon>
        <taxon>Viridiplantae</taxon>
        <taxon>Streptophyta</taxon>
        <taxon>Embryophyta</taxon>
        <taxon>Tracheophyta</taxon>
        <taxon>Spermatophyta</taxon>
        <taxon>Magnoliopsida</taxon>
        <taxon>Proteales</taxon>
        <taxon>Proteaceae</taxon>
        <taxon>Leucospermum</taxon>
    </lineage>
</organism>
<proteinExistence type="predicted"/>
<feature type="non-terminal residue" evidence="9">
    <location>
        <position position="1"/>
    </location>
</feature>
<evidence type="ECO:0000259" key="8">
    <source>
        <dbReference type="PROSITE" id="PS51370"/>
    </source>
</evidence>
<protein>
    <submittedName>
        <fullName evidence="9">CYC-like protein 1</fullName>
    </submittedName>
</protein>
<evidence type="ECO:0000256" key="2">
    <source>
        <dbReference type="ARBA" id="ARBA00023015"/>
    </source>
</evidence>
<keyword evidence="3" id="KW-0238">DNA-binding</keyword>
<dbReference type="InterPro" id="IPR017887">
    <property type="entry name" value="TF_TCP_subgr"/>
</dbReference>